<dbReference type="EC" id="2.7.13.3" evidence="3"/>
<evidence type="ECO:0000256" key="9">
    <source>
        <dbReference type="ARBA" id="ARBA00022777"/>
    </source>
</evidence>
<evidence type="ECO:0000256" key="7">
    <source>
        <dbReference type="ARBA" id="ARBA00022692"/>
    </source>
</evidence>
<reference evidence="19 20" key="1">
    <citation type="submission" date="2015-12" db="EMBL/GenBank/DDBJ databases">
        <title>Diversity of Burkholderia near neighbor genomes.</title>
        <authorList>
            <person name="Sahl J."/>
            <person name="Wagner D."/>
            <person name="Keim P."/>
        </authorList>
    </citation>
    <scope>NUCLEOTIDE SEQUENCE [LARGE SCALE GENOMIC DNA]</scope>
    <source>
        <strain evidence="19 20">BDU6</strain>
    </source>
</reference>
<keyword evidence="8" id="KW-0547">Nucleotide-binding</keyword>
<proteinExistence type="predicted"/>
<sequence length="923" mass="102561">MSALWEKSLTARIMVILSCAMTAFWLLSESIGFYFRYIEAQRELRGELTWQLESIAQEESRRYEYAERQARMLMSWWTVLDERIILRPKAQASGQHAIFVPFKDAKGNRELVERAREIVEIYGHADPRNRMDTFLLLPTEGIVLFEPERMSRDDMQRKIAALSTLRTLPKLPVVHWGAAIKDSNGIIRAAAAVVDPNTGIIAGQNLRVGDFPAIAKDMGLEAPPRFALQSQTGEVFWMGADVSAKPPPAFVLPPKCDRTHWIRRGDYYVICTPLSGPNWQVAAIYPVSAVTDKAMSLLPLTTRWTFVVQLLLIAFVYVTLQRQLGRPLQHFVDIIDAQREGDLGRRLPTGRRDELGRIASAYNSLLSTVNAYYKTLESKVRERTRELAEAKRIAESASHRKSEHIASISHELRTPLNGIVGALALLNRSALQAEQRDLVRVAQQSSCYLLGIVNNVLDFSRIEAGQLELASEQTDLLALLDQAMLTIHIRAQEKSLDLRTFVAADVPRRVWLDGLRVRQILINLLGNAVKFTEHGHIHLTVERRADMLAFVVEDTGKGIPDDYQMDIFKPFVQVRAHDSGNGLGLPIASRLANLMNGEILLDSKLGKGTRFTVLLPLQADEMAPAPLAGTLVAPAALHMQMRVWGLQVETGDNALFPIPESGYLPGKLWDKVVLALRGEAVQEEVVPKAICPWSLKILVVDDVAVNRDIVGKMLRELGHRTRAAASGQLALKLGRSHVFDLVLMDVRMPELDGMATAKRWRHVAEGVLDPDTPIVALTANASPAEHERAKAAGMNGYLTKPVSLEQLADMINQVASTQLARGVELTPNAKSCSPLFDLNDAAMREKLHQALVDLHRQIDAAWHARDAASMLNVLHALKGCAGQGGLDLVREAAEQQERQVRSGGWMSGQDVRDLAELISIQFA</sequence>
<evidence type="ECO:0000256" key="14">
    <source>
        <dbReference type="PROSITE-ProRule" id="PRU00169"/>
    </source>
</evidence>
<dbReference type="KEGG" id="buu:WS70_23735"/>
<dbReference type="GO" id="GO:0005524">
    <property type="term" value="F:ATP binding"/>
    <property type="evidence" value="ECO:0007669"/>
    <property type="project" value="UniProtKB-KW"/>
</dbReference>
<evidence type="ECO:0000256" key="4">
    <source>
        <dbReference type="ARBA" id="ARBA00022475"/>
    </source>
</evidence>
<comment type="subcellular location">
    <subcellularLocation>
        <location evidence="2">Cell membrane</location>
        <topology evidence="2">Multi-pass membrane protein</topology>
    </subcellularLocation>
</comment>
<dbReference type="CDD" id="cd17546">
    <property type="entry name" value="REC_hyHK_CKI1_RcsC-like"/>
    <property type="match status" value="1"/>
</dbReference>
<evidence type="ECO:0000313" key="19">
    <source>
        <dbReference type="EMBL" id="AOJ04777.1"/>
    </source>
</evidence>
<dbReference type="InterPro" id="IPR036641">
    <property type="entry name" value="HPT_dom_sf"/>
</dbReference>
<evidence type="ECO:0000259" key="18">
    <source>
        <dbReference type="PROSITE" id="PS50885"/>
    </source>
</evidence>
<dbReference type="SUPFAM" id="SSF55874">
    <property type="entry name" value="ATPase domain of HSP90 chaperone/DNA topoisomerase II/histidine kinase"/>
    <property type="match status" value="1"/>
</dbReference>
<dbReference type="EMBL" id="CP013387">
    <property type="protein sequence ID" value="AOJ04777.1"/>
    <property type="molecule type" value="Genomic_DNA"/>
</dbReference>
<keyword evidence="4" id="KW-1003">Cell membrane</keyword>
<keyword evidence="13 15" id="KW-0472">Membrane</keyword>
<feature type="domain" description="Histidine kinase" evidence="16">
    <location>
        <begin position="407"/>
        <end position="619"/>
    </location>
</feature>
<evidence type="ECO:0000256" key="11">
    <source>
        <dbReference type="ARBA" id="ARBA00022989"/>
    </source>
</evidence>
<evidence type="ECO:0000313" key="20">
    <source>
        <dbReference type="Proteomes" id="UP000062519"/>
    </source>
</evidence>
<dbReference type="Pfam" id="PF00672">
    <property type="entry name" value="HAMP"/>
    <property type="match status" value="1"/>
</dbReference>
<evidence type="ECO:0000256" key="1">
    <source>
        <dbReference type="ARBA" id="ARBA00000085"/>
    </source>
</evidence>
<dbReference type="Gene3D" id="3.30.565.10">
    <property type="entry name" value="Histidine kinase-like ATPase, C-terminal domain"/>
    <property type="match status" value="1"/>
</dbReference>
<dbReference type="CDD" id="cd00082">
    <property type="entry name" value="HisKA"/>
    <property type="match status" value="1"/>
</dbReference>
<evidence type="ECO:0000256" key="15">
    <source>
        <dbReference type="SAM" id="Phobius"/>
    </source>
</evidence>
<dbReference type="InterPro" id="IPR001789">
    <property type="entry name" value="Sig_transdc_resp-reg_receiver"/>
</dbReference>
<dbReference type="SMART" id="SM00388">
    <property type="entry name" value="HisKA"/>
    <property type="match status" value="1"/>
</dbReference>
<evidence type="ECO:0000256" key="5">
    <source>
        <dbReference type="ARBA" id="ARBA00022553"/>
    </source>
</evidence>
<name>A0A1B4FM78_9BURK</name>
<dbReference type="PROSITE" id="PS50110">
    <property type="entry name" value="RESPONSE_REGULATORY"/>
    <property type="match status" value="1"/>
</dbReference>
<dbReference type="InterPro" id="IPR003660">
    <property type="entry name" value="HAMP_dom"/>
</dbReference>
<gene>
    <name evidence="19" type="ORF">WS70_23735</name>
</gene>
<dbReference type="CDD" id="cd06225">
    <property type="entry name" value="HAMP"/>
    <property type="match status" value="1"/>
</dbReference>
<dbReference type="PRINTS" id="PR00344">
    <property type="entry name" value="BCTRLSENSOR"/>
</dbReference>
<evidence type="ECO:0000256" key="12">
    <source>
        <dbReference type="ARBA" id="ARBA00023012"/>
    </source>
</evidence>
<keyword evidence="9 19" id="KW-0418">Kinase</keyword>
<keyword evidence="11 15" id="KW-1133">Transmembrane helix</keyword>
<dbReference type="InterPro" id="IPR036097">
    <property type="entry name" value="HisK_dim/P_sf"/>
</dbReference>
<dbReference type="InterPro" id="IPR003594">
    <property type="entry name" value="HATPase_dom"/>
</dbReference>
<dbReference type="PANTHER" id="PTHR45339:SF1">
    <property type="entry name" value="HYBRID SIGNAL TRANSDUCTION HISTIDINE KINASE J"/>
    <property type="match status" value="1"/>
</dbReference>
<evidence type="ECO:0000256" key="8">
    <source>
        <dbReference type="ARBA" id="ARBA00022741"/>
    </source>
</evidence>
<dbReference type="PROSITE" id="PS50109">
    <property type="entry name" value="HIS_KIN"/>
    <property type="match status" value="1"/>
</dbReference>
<evidence type="ECO:0000259" key="16">
    <source>
        <dbReference type="PROSITE" id="PS50109"/>
    </source>
</evidence>
<protein>
    <recommendedName>
        <fullName evidence="3">histidine kinase</fullName>
        <ecNumber evidence="3">2.7.13.3</ecNumber>
    </recommendedName>
</protein>
<dbReference type="InterPro" id="IPR005467">
    <property type="entry name" value="His_kinase_dom"/>
</dbReference>
<dbReference type="Pfam" id="PF00072">
    <property type="entry name" value="Response_reg"/>
    <property type="match status" value="1"/>
</dbReference>
<dbReference type="Gene3D" id="6.10.340.10">
    <property type="match status" value="1"/>
</dbReference>
<dbReference type="SUPFAM" id="SSF52172">
    <property type="entry name" value="CheY-like"/>
    <property type="match status" value="1"/>
</dbReference>
<dbReference type="SMART" id="SM00304">
    <property type="entry name" value="HAMP"/>
    <property type="match status" value="1"/>
</dbReference>
<dbReference type="Proteomes" id="UP000062519">
    <property type="component" value="Chromosome 2"/>
</dbReference>
<dbReference type="Pfam" id="PF02518">
    <property type="entry name" value="HATPase_c"/>
    <property type="match status" value="1"/>
</dbReference>
<dbReference type="InterPro" id="IPR036890">
    <property type="entry name" value="HATPase_C_sf"/>
</dbReference>
<dbReference type="PANTHER" id="PTHR45339">
    <property type="entry name" value="HYBRID SIGNAL TRANSDUCTION HISTIDINE KINASE J"/>
    <property type="match status" value="1"/>
</dbReference>
<organism evidence="19 20">
    <name type="scientific">Burkholderia mayonis</name>
    <dbReference type="NCBI Taxonomy" id="1385591"/>
    <lineage>
        <taxon>Bacteria</taxon>
        <taxon>Pseudomonadati</taxon>
        <taxon>Pseudomonadota</taxon>
        <taxon>Betaproteobacteria</taxon>
        <taxon>Burkholderiales</taxon>
        <taxon>Burkholderiaceae</taxon>
        <taxon>Burkholderia</taxon>
        <taxon>pseudomallei group</taxon>
    </lineage>
</organism>
<comment type="catalytic activity">
    <reaction evidence="1">
        <text>ATP + protein L-histidine = ADP + protein N-phospho-L-histidine.</text>
        <dbReference type="EC" id="2.7.13.3"/>
    </reaction>
</comment>
<dbReference type="Gene3D" id="1.10.287.130">
    <property type="match status" value="1"/>
</dbReference>
<evidence type="ECO:0000256" key="2">
    <source>
        <dbReference type="ARBA" id="ARBA00004651"/>
    </source>
</evidence>
<dbReference type="SMART" id="SM00448">
    <property type="entry name" value="REC"/>
    <property type="match status" value="1"/>
</dbReference>
<keyword evidence="20" id="KW-1185">Reference proteome</keyword>
<dbReference type="CDD" id="cd16922">
    <property type="entry name" value="HATPase_EvgS-ArcB-TorS-like"/>
    <property type="match status" value="1"/>
</dbReference>
<feature type="domain" description="HAMP" evidence="18">
    <location>
        <begin position="322"/>
        <end position="374"/>
    </location>
</feature>
<feature type="domain" description="Response regulatory" evidence="17">
    <location>
        <begin position="696"/>
        <end position="815"/>
    </location>
</feature>
<dbReference type="SUPFAM" id="SSF47226">
    <property type="entry name" value="Histidine-containing phosphotransfer domain, HPT domain"/>
    <property type="match status" value="1"/>
</dbReference>
<evidence type="ECO:0000256" key="13">
    <source>
        <dbReference type="ARBA" id="ARBA00023136"/>
    </source>
</evidence>
<keyword evidence="5 14" id="KW-0597">Phosphoprotein</keyword>
<dbReference type="InterPro" id="IPR004358">
    <property type="entry name" value="Sig_transdc_His_kin-like_C"/>
</dbReference>
<dbReference type="SUPFAM" id="SSF47384">
    <property type="entry name" value="Homodimeric domain of signal transducing histidine kinase"/>
    <property type="match status" value="1"/>
</dbReference>
<dbReference type="GO" id="GO:0000155">
    <property type="term" value="F:phosphorelay sensor kinase activity"/>
    <property type="evidence" value="ECO:0007669"/>
    <property type="project" value="InterPro"/>
</dbReference>
<dbReference type="PROSITE" id="PS50885">
    <property type="entry name" value="HAMP"/>
    <property type="match status" value="1"/>
</dbReference>
<dbReference type="Gene3D" id="3.40.50.2300">
    <property type="match status" value="1"/>
</dbReference>
<feature type="modified residue" description="4-aspartylphosphate" evidence="14">
    <location>
        <position position="745"/>
    </location>
</feature>
<dbReference type="Pfam" id="PF00512">
    <property type="entry name" value="HisKA"/>
    <property type="match status" value="1"/>
</dbReference>
<dbReference type="GO" id="GO:0005886">
    <property type="term" value="C:plasma membrane"/>
    <property type="evidence" value="ECO:0007669"/>
    <property type="project" value="UniProtKB-SubCell"/>
</dbReference>
<dbReference type="RefSeq" id="WP_059472984.1">
    <property type="nucleotide sequence ID" value="NZ_CP013387.1"/>
</dbReference>
<keyword evidence="7 15" id="KW-0812">Transmembrane</keyword>
<dbReference type="InterPro" id="IPR011006">
    <property type="entry name" value="CheY-like_superfamily"/>
</dbReference>
<feature type="transmembrane region" description="Helical" evidence="15">
    <location>
        <begin position="12"/>
        <end position="35"/>
    </location>
</feature>
<evidence type="ECO:0000259" key="17">
    <source>
        <dbReference type="PROSITE" id="PS50110"/>
    </source>
</evidence>
<evidence type="ECO:0000256" key="10">
    <source>
        <dbReference type="ARBA" id="ARBA00022840"/>
    </source>
</evidence>
<keyword evidence="12" id="KW-0902">Two-component regulatory system</keyword>
<evidence type="ECO:0000256" key="6">
    <source>
        <dbReference type="ARBA" id="ARBA00022679"/>
    </source>
</evidence>
<dbReference type="AlphaFoldDB" id="A0A1B4FM78"/>
<dbReference type="SMART" id="SM00387">
    <property type="entry name" value="HATPase_c"/>
    <property type="match status" value="1"/>
</dbReference>
<dbReference type="SUPFAM" id="SSF158472">
    <property type="entry name" value="HAMP domain-like"/>
    <property type="match status" value="1"/>
</dbReference>
<dbReference type="NCBIfam" id="NF011874">
    <property type="entry name" value="PRK15347.1"/>
    <property type="match status" value="1"/>
</dbReference>
<keyword evidence="10" id="KW-0067">ATP-binding</keyword>
<evidence type="ECO:0000256" key="3">
    <source>
        <dbReference type="ARBA" id="ARBA00012438"/>
    </source>
</evidence>
<accession>A0A1B4FM78</accession>
<keyword evidence="6" id="KW-0808">Transferase</keyword>
<dbReference type="InterPro" id="IPR003661">
    <property type="entry name" value="HisK_dim/P_dom"/>
</dbReference>